<name>A0A9D1WL86_9FIRM</name>
<dbReference type="InterPro" id="IPR053143">
    <property type="entry name" value="Arylsulfate_ST"/>
</dbReference>
<proteinExistence type="predicted"/>
<dbReference type="SUPFAM" id="SSF50969">
    <property type="entry name" value="YVTN repeat-like/Quinoprotein amine dehydrogenase"/>
    <property type="match status" value="1"/>
</dbReference>
<organism evidence="2 3">
    <name type="scientific">Candidatus Blautia gallistercoris</name>
    <dbReference type="NCBI Taxonomy" id="2838490"/>
    <lineage>
        <taxon>Bacteria</taxon>
        <taxon>Bacillati</taxon>
        <taxon>Bacillota</taxon>
        <taxon>Clostridia</taxon>
        <taxon>Lachnospirales</taxon>
        <taxon>Lachnospiraceae</taxon>
        <taxon>Blautia</taxon>
    </lineage>
</organism>
<evidence type="ECO:0000313" key="2">
    <source>
        <dbReference type="EMBL" id="HIX60182.1"/>
    </source>
</evidence>
<accession>A0A9D1WL86</accession>
<dbReference type="InterPro" id="IPR011044">
    <property type="entry name" value="Quino_amine_DH_bsu"/>
</dbReference>
<dbReference type="InterPro" id="IPR035391">
    <property type="entry name" value="Arylsulfotran_N"/>
</dbReference>
<dbReference type="Pfam" id="PF05935">
    <property type="entry name" value="Arylsulfotrans"/>
    <property type="match status" value="1"/>
</dbReference>
<reference evidence="2" key="2">
    <citation type="submission" date="2021-04" db="EMBL/GenBank/DDBJ databases">
        <authorList>
            <person name="Gilroy R."/>
        </authorList>
    </citation>
    <scope>NUCLEOTIDE SEQUENCE</scope>
    <source>
        <strain evidence="2">ChiSjej1B19-8411</strain>
    </source>
</reference>
<reference evidence="2" key="1">
    <citation type="journal article" date="2021" name="PeerJ">
        <title>Extensive microbial diversity within the chicken gut microbiome revealed by metagenomics and culture.</title>
        <authorList>
            <person name="Gilroy R."/>
            <person name="Ravi A."/>
            <person name="Getino M."/>
            <person name="Pursley I."/>
            <person name="Horton D.L."/>
            <person name="Alikhan N.F."/>
            <person name="Baker D."/>
            <person name="Gharbi K."/>
            <person name="Hall N."/>
            <person name="Watson M."/>
            <person name="Adriaenssens E.M."/>
            <person name="Foster-Nyarko E."/>
            <person name="Jarju S."/>
            <person name="Secka A."/>
            <person name="Antonio M."/>
            <person name="Oren A."/>
            <person name="Chaudhuri R.R."/>
            <person name="La Ragione R."/>
            <person name="Hildebrand F."/>
            <person name="Pallen M.J."/>
        </authorList>
    </citation>
    <scope>NUCLEOTIDE SEQUENCE</scope>
    <source>
        <strain evidence="2">ChiSjej1B19-8411</strain>
    </source>
</reference>
<evidence type="ECO:0000259" key="1">
    <source>
        <dbReference type="Pfam" id="PF17425"/>
    </source>
</evidence>
<evidence type="ECO:0000313" key="3">
    <source>
        <dbReference type="Proteomes" id="UP000886817"/>
    </source>
</evidence>
<dbReference type="PANTHER" id="PTHR35340">
    <property type="entry name" value="PQQ ENZYME REPEAT PROTEIN-RELATED"/>
    <property type="match status" value="1"/>
</dbReference>
<gene>
    <name evidence="2" type="ORF">IAA45_10795</name>
</gene>
<dbReference type="AlphaFoldDB" id="A0A9D1WL86"/>
<dbReference type="GO" id="GO:0004062">
    <property type="term" value="F:aryl sulfotransferase activity"/>
    <property type="evidence" value="ECO:0007669"/>
    <property type="project" value="InterPro"/>
</dbReference>
<dbReference type="Gene3D" id="2.60.40.3100">
    <property type="entry name" value="Arylsulphate sulphotransferase monomer, N-terminal domain"/>
    <property type="match status" value="1"/>
</dbReference>
<dbReference type="InterPro" id="IPR038477">
    <property type="entry name" value="ASST_N_sf"/>
</dbReference>
<dbReference type="Pfam" id="PF17425">
    <property type="entry name" value="Arylsulfotran_N"/>
    <property type="match status" value="1"/>
</dbReference>
<dbReference type="PANTHER" id="PTHR35340:SF5">
    <property type="entry name" value="ASST-DOMAIN-CONTAINING PROTEIN"/>
    <property type="match status" value="1"/>
</dbReference>
<dbReference type="Proteomes" id="UP000886817">
    <property type="component" value="Unassembled WGS sequence"/>
</dbReference>
<comment type="caution">
    <text evidence="2">The sequence shown here is derived from an EMBL/GenBank/DDBJ whole genome shotgun (WGS) entry which is preliminary data.</text>
</comment>
<feature type="domain" description="Arylsulfotransferase N-terminal" evidence="1">
    <location>
        <begin position="120"/>
        <end position="211"/>
    </location>
</feature>
<dbReference type="InterPro" id="IPR010262">
    <property type="entry name" value="Arylsulfotransferase_bact"/>
</dbReference>
<sequence>MFWKKHKKKVILGALVLVVLAAAVPVIIVQVGKLFTAQETVVRTDWTMDVGKVVDQDEELQVEYAQAELGDGIDALQLVPMDIEEEGFTYYDVEVQERLDAALENLKNGSMNWTATTPLMVLNPYGTGSNGLYVYFETDANTQVTYTVHVEDETIPDFTETAADSSGEEYTKVHEFQIIGLVPGMTNQVTMEISGSWGNVRQSVSFTVDMPETQSGYETQLEIEEGDSQEELSEGLYALMRVNGYLGYGYFFDNSGVLRYEMMLEGFGMDRILDYENDIITCVSAGKLARIDGLGQVKQVYDLGNYELHHDIGFGQNGELLALAEDPEGETVEDLVLSIDLETGEVTELLDFTQVLPDYFADTRPIAPTDPMFWQAGEWDWIHLNSLQYMAEDDSLIVSSRETSTIIKVRDIHGEVQVDWLAGDERFWEDTAYEEYCLEQEGDFVPQYGQHCVEYLEAGDEEGVYSLAVFNNNYWALSSRDDFTLDVEDSVGTDLYQSGDETSQVYVYRIDENQRTYALESSFDVPYSSIVSNGSRYGEEEHWIVNSGVAQVFGEYDAQGNLIREFSYDCTMQNYRTFKYDFSGFWFA</sequence>
<dbReference type="EMBL" id="DXEX01000232">
    <property type="protein sequence ID" value="HIX60182.1"/>
    <property type="molecule type" value="Genomic_DNA"/>
</dbReference>
<protein>
    <submittedName>
        <fullName evidence="2">Aryl-sulfate sulfotransferase</fullName>
    </submittedName>
</protein>